<evidence type="ECO:0000256" key="1">
    <source>
        <dbReference type="SAM" id="MobiDB-lite"/>
    </source>
</evidence>
<evidence type="ECO:0000313" key="3">
    <source>
        <dbReference type="Proteomes" id="UP000297245"/>
    </source>
</evidence>
<organism evidence="2 3">
    <name type="scientific">Dendrothele bispora (strain CBS 962.96)</name>
    <dbReference type="NCBI Taxonomy" id="1314807"/>
    <lineage>
        <taxon>Eukaryota</taxon>
        <taxon>Fungi</taxon>
        <taxon>Dikarya</taxon>
        <taxon>Basidiomycota</taxon>
        <taxon>Agaricomycotina</taxon>
        <taxon>Agaricomycetes</taxon>
        <taxon>Agaricomycetidae</taxon>
        <taxon>Agaricales</taxon>
        <taxon>Agaricales incertae sedis</taxon>
        <taxon>Dendrothele</taxon>
    </lineage>
</organism>
<dbReference type="Proteomes" id="UP000297245">
    <property type="component" value="Unassembled WGS sequence"/>
</dbReference>
<accession>A0A4S8LZR5</accession>
<name>A0A4S8LZR5_DENBC</name>
<keyword evidence="3" id="KW-1185">Reference proteome</keyword>
<proteinExistence type="predicted"/>
<evidence type="ECO:0000313" key="2">
    <source>
        <dbReference type="EMBL" id="THU95237.1"/>
    </source>
</evidence>
<sequence length="259" mass="29442">MDPQGLFRLSWNPEAPSLPQRLSDSHQATPFGAPPGYRRAERPETNIKYTFSPSSLNTMLLIPPANSPNSRPKFHVSVGMNPIIPMSYITTIRRGGTADGTFVAEFEMGLLGENSLYQWVTFDRMEHKKLSGVSGVFSYVYRTSDNKTIRLASEAKRPRRWQYGDRIFYWCNHLRITGHGKITCYASVEAKQEEAKVYAIFTPRTERSDGTITMESLEVTPEAHDFLDEILVSVLILERMRLSPSFVTTERLRSAALKE</sequence>
<dbReference type="AlphaFoldDB" id="A0A4S8LZR5"/>
<gene>
    <name evidence="2" type="ORF">K435DRAFT_139675</name>
</gene>
<reference evidence="2 3" key="1">
    <citation type="journal article" date="2019" name="Nat. Ecol. Evol.">
        <title>Megaphylogeny resolves global patterns of mushroom evolution.</title>
        <authorList>
            <person name="Varga T."/>
            <person name="Krizsan K."/>
            <person name="Foldi C."/>
            <person name="Dima B."/>
            <person name="Sanchez-Garcia M."/>
            <person name="Sanchez-Ramirez S."/>
            <person name="Szollosi G.J."/>
            <person name="Szarkandi J.G."/>
            <person name="Papp V."/>
            <person name="Albert L."/>
            <person name="Andreopoulos W."/>
            <person name="Angelini C."/>
            <person name="Antonin V."/>
            <person name="Barry K.W."/>
            <person name="Bougher N.L."/>
            <person name="Buchanan P."/>
            <person name="Buyck B."/>
            <person name="Bense V."/>
            <person name="Catcheside P."/>
            <person name="Chovatia M."/>
            <person name="Cooper J."/>
            <person name="Damon W."/>
            <person name="Desjardin D."/>
            <person name="Finy P."/>
            <person name="Geml J."/>
            <person name="Haridas S."/>
            <person name="Hughes K."/>
            <person name="Justo A."/>
            <person name="Karasinski D."/>
            <person name="Kautmanova I."/>
            <person name="Kiss B."/>
            <person name="Kocsube S."/>
            <person name="Kotiranta H."/>
            <person name="LaButti K.M."/>
            <person name="Lechner B.E."/>
            <person name="Liimatainen K."/>
            <person name="Lipzen A."/>
            <person name="Lukacs Z."/>
            <person name="Mihaltcheva S."/>
            <person name="Morgado L.N."/>
            <person name="Niskanen T."/>
            <person name="Noordeloos M.E."/>
            <person name="Ohm R.A."/>
            <person name="Ortiz-Santana B."/>
            <person name="Ovrebo C."/>
            <person name="Racz N."/>
            <person name="Riley R."/>
            <person name="Savchenko A."/>
            <person name="Shiryaev A."/>
            <person name="Soop K."/>
            <person name="Spirin V."/>
            <person name="Szebenyi C."/>
            <person name="Tomsovsky M."/>
            <person name="Tulloss R.E."/>
            <person name="Uehling J."/>
            <person name="Grigoriev I.V."/>
            <person name="Vagvolgyi C."/>
            <person name="Papp T."/>
            <person name="Martin F.M."/>
            <person name="Miettinen O."/>
            <person name="Hibbett D.S."/>
            <person name="Nagy L.G."/>
        </authorList>
    </citation>
    <scope>NUCLEOTIDE SEQUENCE [LARGE SCALE GENOMIC DNA]</scope>
    <source>
        <strain evidence="2 3">CBS 962.96</strain>
    </source>
</reference>
<dbReference type="EMBL" id="ML179205">
    <property type="protein sequence ID" value="THU95237.1"/>
    <property type="molecule type" value="Genomic_DNA"/>
</dbReference>
<feature type="region of interest" description="Disordered" evidence="1">
    <location>
        <begin position="1"/>
        <end position="42"/>
    </location>
</feature>
<dbReference type="OrthoDB" id="3174721at2759"/>
<protein>
    <submittedName>
        <fullName evidence="2">Uncharacterized protein</fullName>
    </submittedName>
</protein>